<keyword evidence="1" id="KW-1133">Transmembrane helix</keyword>
<comment type="caution">
    <text evidence="2">The sequence shown here is derived from an EMBL/GenBank/DDBJ whole genome shotgun (WGS) entry which is preliminary data.</text>
</comment>
<protein>
    <submittedName>
        <fullName evidence="2">Uncharacterized protein</fullName>
    </submittedName>
</protein>
<dbReference type="EMBL" id="QVEP01000049">
    <property type="protein sequence ID" value="RGB75088.1"/>
    <property type="molecule type" value="Genomic_DNA"/>
</dbReference>
<evidence type="ECO:0000313" key="3">
    <source>
        <dbReference type="Proteomes" id="UP000260773"/>
    </source>
</evidence>
<dbReference type="Proteomes" id="UP000260773">
    <property type="component" value="Unassembled WGS sequence"/>
</dbReference>
<evidence type="ECO:0000256" key="1">
    <source>
        <dbReference type="SAM" id="Phobius"/>
    </source>
</evidence>
<feature type="transmembrane region" description="Helical" evidence="1">
    <location>
        <begin position="44"/>
        <end position="64"/>
    </location>
</feature>
<dbReference type="RefSeq" id="WP_117528980.1">
    <property type="nucleotide sequence ID" value="NZ_JAQDKA010000004.1"/>
</dbReference>
<reference evidence="2 3" key="1">
    <citation type="submission" date="2018-08" db="EMBL/GenBank/DDBJ databases">
        <title>A genome reference for cultivated species of the human gut microbiota.</title>
        <authorList>
            <person name="Zou Y."/>
            <person name="Xue W."/>
            <person name="Luo G."/>
        </authorList>
    </citation>
    <scope>NUCLEOTIDE SEQUENCE [LARGE SCALE GENOMIC DNA]</scope>
    <source>
        <strain evidence="2 3">AF45-17</strain>
    </source>
</reference>
<dbReference type="AlphaFoldDB" id="A0A3E2TG78"/>
<name>A0A3E2TG78_9FIRM</name>
<keyword evidence="1" id="KW-0812">Transmembrane</keyword>
<feature type="transmembrane region" description="Helical" evidence="1">
    <location>
        <begin position="20"/>
        <end position="38"/>
    </location>
</feature>
<sequence length="195" mass="23422">MDEDKIIIIPEKYYMQIYQVGFWFLIIMSIICIAYGFFANEKAWLTYTIIGIVVGEVILIREWFSFGRVIEMDKEGCTVKWRNRSKEYRWSELKTRRIENNIKSCYTNCRKCAVISPYEIKRFRKKDPMSYFINILHWRDWSTFYVYLDSGKINDGKNSYEGGINESIFRGKIAQWGVTFDDVNMKKVKPWEEIL</sequence>
<accession>A0A3E2TG78</accession>
<proteinExistence type="predicted"/>
<organism evidence="2 3">
    <name type="scientific">Coprococcus catus</name>
    <dbReference type="NCBI Taxonomy" id="116085"/>
    <lineage>
        <taxon>Bacteria</taxon>
        <taxon>Bacillati</taxon>
        <taxon>Bacillota</taxon>
        <taxon>Clostridia</taxon>
        <taxon>Lachnospirales</taxon>
        <taxon>Lachnospiraceae</taxon>
        <taxon>Coprococcus</taxon>
    </lineage>
</organism>
<evidence type="ECO:0000313" key="2">
    <source>
        <dbReference type="EMBL" id="RGB75088.1"/>
    </source>
</evidence>
<keyword evidence="1" id="KW-0472">Membrane</keyword>
<gene>
    <name evidence="2" type="ORF">DW070_14460</name>
</gene>